<organism evidence="3 4">
    <name type="scientific">Allochromatium palmeri</name>
    <dbReference type="NCBI Taxonomy" id="231048"/>
    <lineage>
        <taxon>Bacteria</taxon>
        <taxon>Pseudomonadati</taxon>
        <taxon>Pseudomonadota</taxon>
        <taxon>Gammaproteobacteria</taxon>
        <taxon>Chromatiales</taxon>
        <taxon>Chromatiaceae</taxon>
        <taxon>Allochromatium</taxon>
    </lineage>
</organism>
<gene>
    <name evidence="3" type="ORF">GJ668_15160</name>
</gene>
<dbReference type="PROSITE" id="PS50943">
    <property type="entry name" value="HTH_CROC1"/>
    <property type="match status" value="1"/>
</dbReference>
<evidence type="ECO:0000256" key="1">
    <source>
        <dbReference type="ARBA" id="ARBA00023125"/>
    </source>
</evidence>
<dbReference type="InterPro" id="IPR010982">
    <property type="entry name" value="Lambda_DNA-bd_dom_sf"/>
</dbReference>
<dbReference type="EMBL" id="WNKT01000040">
    <property type="protein sequence ID" value="MTW22413.1"/>
    <property type="molecule type" value="Genomic_DNA"/>
</dbReference>
<dbReference type="NCBIfam" id="TIGR02607">
    <property type="entry name" value="antidote_HigA"/>
    <property type="match status" value="1"/>
</dbReference>
<reference evidence="3 4" key="1">
    <citation type="submission" date="2019-11" db="EMBL/GenBank/DDBJ databases">
        <title>Whole-genome sequence of the anaerobic purple sulfur bacterium Allochromatium palmeri DSM 15591.</title>
        <authorList>
            <person name="Kyndt J.A."/>
            <person name="Meyer T.E."/>
        </authorList>
    </citation>
    <scope>NUCLEOTIDE SEQUENCE [LARGE SCALE GENOMIC DNA]</scope>
    <source>
        <strain evidence="3 4">DSM 15591</strain>
    </source>
</reference>
<comment type="caution">
    <text evidence="3">The sequence shown here is derived from an EMBL/GenBank/DDBJ whole genome shotgun (WGS) entry which is preliminary data.</text>
</comment>
<evidence type="ECO:0000313" key="4">
    <source>
        <dbReference type="Proteomes" id="UP000434044"/>
    </source>
</evidence>
<name>A0A6N8EDU8_9GAMM</name>
<sequence length="115" mass="12662">MSLRAEDLRNIDFSDVADDDLALVTPGEILAQEFLEPLGLTAYRLSKAIGVQQTRISEILAGRRSISADTGLRLSRFFGLNDGFWIGLQADYDAAKARREIAEDLARIIPLAKIA</sequence>
<accession>A0A6N8EDU8</accession>
<dbReference type="GO" id="GO:0003677">
    <property type="term" value="F:DNA binding"/>
    <property type="evidence" value="ECO:0007669"/>
    <property type="project" value="UniProtKB-KW"/>
</dbReference>
<proteinExistence type="predicted"/>
<dbReference type="Gene3D" id="1.10.260.40">
    <property type="entry name" value="lambda repressor-like DNA-binding domains"/>
    <property type="match status" value="1"/>
</dbReference>
<dbReference type="SUPFAM" id="SSF47413">
    <property type="entry name" value="lambda repressor-like DNA-binding domains"/>
    <property type="match status" value="1"/>
</dbReference>
<feature type="domain" description="HTH cro/C1-type" evidence="2">
    <location>
        <begin position="38"/>
        <end position="85"/>
    </location>
</feature>
<dbReference type="RefSeq" id="WP_155450978.1">
    <property type="nucleotide sequence ID" value="NZ_WNKT01000040.1"/>
</dbReference>
<dbReference type="InterPro" id="IPR001387">
    <property type="entry name" value="Cro/C1-type_HTH"/>
</dbReference>
<dbReference type="OrthoDB" id="9793869at2"/>
<protein>
    <submittedName>
        <fullName evidence="3">HigA family addiction module antidote protein</fullName>
    </submittedName>
</protein>
<dbReference type="InterPro" id="IPR013430">
    <property type="entry name" value="Toxin_antidote_HigA"/>
</dbReference>
<dbReference type="SMART" id="SM00530">
    <property type="entry name" value="HTH_XRE"/>
    <property type="match status" value="1"/>
</dbReference>
<dbReference type="CDD" id="cd00093">
    <property type="entry name" value="HTH_XRE"/>
    <property type="match status" value="1"/>
</dbReference>
<dbReference type="PANTHER" id="PTHR36924">
    <property type="entry name" value="ANTITOXIN HIGA-1"/>
    <property type="match status" value="1"/>
</dbReference>
<evidence type="ECO:0000259" key="2">
    <source>
        <dbReference type="PROSITE" id="PS50943"/>
    </source>
</evidence>
<dbReference type="PANTHER" id="PTHR36924:SF1">
    <property type="entry name" value="ANTITOXIN HIGA-1"/>
    <property type="match status" value="1"/>
</dbReference>
<keyword evidence="1" id="KW-0238">DNA-binding</keyword>
<dbReference type="Proteomes" id="UP000434044">
    <property type="component" value="Unassembled WGS sequence"/>
</dbReference>
<dbReference type="Pfam" id="PF01381">
    <property type="entry name" value="HTH_3"/>
    <property type="match status" value="1"/>
</dbReference>
<evidence type="ECO:0000313" key="3">
    <source>
        <dbReference type="EMBL" id="MTW22413.1"/>
    </source>
</evidence>
<keyword evidence="4" id="KW-1185">Reference proteome</keyword>
<dbReference type="AlphaFoldDB" id="A0A6N8EDU8"/>